<dbReference type="InterPro" id="IPR050217">
    <property type="entry name" value="Peroxiredoxin"/>
</dbReference>
<evidence type="ECO:0000256" key="6">
    <source>
        <dbReference type="PIRSR" id="PIRSR000239-1"/>
    </source>
</evidence>
<dbReference type="PROSITE" id="PS51352">
    <property type="entry name" value="THIOREDOXIN_2"/>
    <property type="match status" value="1"/>
</dbReference>
<evidence type="ECO:0000259" key="8">
    <source>
        <dbReference type="PROSITE" id="PS51352"/>
    </source>
</evidence>
<dbReference type="STRING" id="1051890.A0A3N4M1I8"/>
<dbReference type="Gene3D" id="3.40.30.10">
    <property type="entry name" value="Glutaredoxin"/>
    <property type="match status" value="1"/>
</dbReference>
<dbReference type="GO" id="GO:0006979">
    <property type="term" value="P:response to oxidative stress"/>
    <property type="evidence" value="ECO:0007669"/>
    <property type="project" value="TreeGrafter"/>
</dbReference>
<keyword evidence="4 5" id="KW-0676">Redox-active center</keyword>
<evidence type="ECO:0000313" key="10">
    <source>
        <dbReference type="Proteomes" id="UP000267821"/>
    </source>
</evidence>
<dbReference type="InterPro" id="IPR024706">
    <property type="entry name" value="Peroxiredoxin_AhpC-typ"/>
</dbReference>
<dbReference type="OrthoDB" id="5329820at2759"/>
<keyword evidence="2 5" id="KW-0049">Antioxidant</keyword>
<feature type="active site" description="Cysteine sulfenic acid (-SOH) intermediate; for peroxidase activity" evidence="6">
    <location>
        <position position="92"/>
    </location>
</feature>
<dbReference type="GO" id="GO:0042744">
    <property type="term" value="P:hydrogen peroxide catabolic process"/>
    <property type="evidence" value="ECO:0007669"/>
    <property type="project" value="TreeGrafter"/>
</dbReference>
<dbReference type="Pfam" id="PF00578">
    <property type="entry name" value="AhpC-TSA"/>
    <property type="match status" value="1"/>
</dbReference>
<evidence type="ECO:0000313" key="9">
    <source>
        <dbReference type="EMBL" id="RPB29034.1"/>
    </source>
</evidence>
<feature type="domain" description="Thioredoxin" evidence="8">
    <location>
        <begin position="25"/>
        <end position="219"/>
    </location>
</feature>
<name>A0A3N4M1I8_9PEZI</name>
<proteinExistence type="inferred from homology"/>
<evidence type="ECO:0000256" key="3">
    <source>
        <dbReference type="ARBA" id="ARBA00023002"/>
    </source>
</evidence>
<dbReference type="InterPro" id="IPR036249">
    <property type="entry name" value="Thioredoxin-like_sf"/>
</dbReference>
<dbReference type="PIRSF" id="PIRSF000239">
    <property type="entry name" value="AHPC"/>
    <property type="match status" value="1"/>
</dbReference>
<evidence type="ECO:0000256" key="2">
    <source>
        <dbReference type="ARBA" id="ARBA00022862"/>
    </source>
</evidence>
<dbReference type="Proteomes" id="UP000267821">
    <property type="component" value="Unassembled WGS sequence"/>
</dbReference>
<sequence>MRRRSQSESPWGPSQKAQDKQFPQLKLNHIAPNFHALSSHGPIELYEYLSTHPEPYNPDETTKATANATDGATKGGSWVVFFSYPMDSTLACTTEVASMAELQGEFAKRGAKLLGLTIGTVEQHRDWMREIRKFIEAGGTHREKNLLNFPIIADEDGYVSQLYGMLEDPGEATEVEHLRTVRSLFVIDPNRHIRLITAYPDTTGGDTAEILRALDALKRSDQAGVLTPEGWTVGDEIVVPPEMTHEDAEKKFGKGR</sequence>
<comment type="similarity">
    <text evidence="5">Belongs to the peroxiredoxin family.</text>
</comment>
<dbReference type="Gene3D" id="3.30.1020.10">
    <property type="entry name" value="Antioxidant, Horf6, Chain A, domain2"/>
    <property type="match status" value="1"/>
</dbReference>
<dbReference type="GO" id="GO:0045454">
    <property type="term" value="P:cell redox homeostasis"/>
    <property type="evidence" value="ECO:0007669"/>
    <property type="project" value="TreeGrafter"/>
</dbReference>
<organism evidence="9 10">
    <name type="scientific">Terfezia boudieri ATCC MYA-4762</name>
    <dbReference type="NCBI Taxonomy" id="1051890"/>
    <lineage>
        <taxon>Eukaryota</taxon>
        <taxon>Fungi</taxon>
        <taxon>Dikarya</taxon>
        <taxon>Ascomycota</taxon>
        <taxon>Pezizomycotina</taxon>
        <taxon>Pezizomycetes</taxon>
        <taxon>Pezizales</taxon>
        <taxon>Pezizaceae</taxon>
        <taxon>Terfezia</taxon>
    </lineage>
</organism>
<evidence type="ECO:0000256" key="7">
    <source>
        <dbReference type="SAM" id="MobiDB-lite"/>
    </source>
</evidence>
<protein>
    <submittedName>
        <fullName evidence="9">Thioredoxin-like protein</fullName>
    </submittedName>
</protein>
<gene>
    <name evidence="9" type="ORF">L211DRAFT_776473</name>
</gene>
<dbReference type="GO" id="GO:0033554">
    <property type="term" value="P:cellular response to stress"/>
    <property type="evidence" value="ECO:0007669"/>
    <property type="project" value="TreeGrafter"/>
</dbReference>
<dbReference type="InterPro" id="IPR013766">
    <property type="entry name" value="Thioredoxin_domain"/>
</dbReference>
<reference evidence="9 10" key="1">
    <citation type="journal article" date="2018" name="Nat. Ecol. Evol.">
        <title>Pezizomycetes genomes reveal the molecular basis of ectomycorrhizal truffle lifestyle.</title>
        <authorList>
            <person name="Murat C."/>
            <person name="Payen T."/>
            <person name="Noel B."/>
            <person name="Kuo A."/>
            <person name="Morin E."/>
            <person name="Chen J."/>
            <person name="Kohler A."/>
            <person name="Krizsan K."/>
            <person name="Balestrini R."/>
            <person name="Da Silva C."/>
            <person name="Montanini B."/>
            <person name="Hainaut M."/>
            <person name="Levati E."/>
            <person name="Barry K.W."/>
            <person name="Belfiori B."/>
            <person name="Cichocki N."/>
            <person name="Clum A."/>
            <person name="Dockter R.B."/>
            <person name="Fauchery L."/>
            <person name="Guy J."/>
            <person name="Iotti M."/>
            <person name="Le Tacon F."/>
            <person name="Lindquist E.A."/>
            <person name="Lipzen A."/>
            <person name="Malagnac F."/>
            <person name="Mello A."/>
            <person name="Molinier V."/>
            <person name="Miyauchi S."/>
            <person name="Poulain J."/>
            <person name="Riccioni C."/>
            <person name="Rubini A."/>
            <person name="Sitrit Y."/>
            <person name="Splivallo R."/>
            <person name="Traeger S."/>
            <person name="Wang M."/>
            <person name="Zifcakova L."/>
            <person name="Wipf D."/>
            <person name="Zambonelli A."/>
            <person name="Paolocci F."/>
            <person name="Nowrousian M."/>
            <person name="Ottonello S."/>
            <person name="Baldrian P."/>
            <person name="Spatafora J.W."/>
            <person name="Henrissat B."/>
            <person name="Nagy L.G."/>
            <person name="Aury J.M."/>
            <person name="Wincker P."/>
            <person name="Grigoriev I.V."/>
            <person name="Bonfante P."/>
            <person name="Martin F.M."/>
        </authorList>
    </citation>
    <scope>NUCLEOTIDE SEQUENCE [LARGE SCALE GENOMIC DNA]</scope>
    <source>
        <strain evidence="9 10">ATCC MYA-4762</strain>
    </source>
</reference>
<dbReference type="GO" id="GO:0008379">
    <property type="term" value="F:thioredoxin peroxidase activity"/>
    <property type="evidence" value="ECO:0007669"/>
    <property type="project" value="TreeGrafter"/>
</dbReference>
<dbReference type="InterPro" id="IPR000866">
    <property type="entry name" value="AhpC/TSA"/>
</dbReference>
<dbReference type="PANTHER" id="PTHR10681">
    <property type="entry name" value="THIOREDOXIN PEROXIDASE"/>
    <property type="match status" value="1"/>
</dbReference>
<keyword evidence="3 5" id="KW-0560">Oxidoreductase</keyword>
<dbReference type="EMBL" id="ML121528">
    <property type="protein sequence ID" value="RPB29034.1"/>
    <property type="molecule type" value="Genomic_DNA"/>
</dbReference>
<evidence type="ECO:0000256" key="1">
    <source>
        <dbReference type="ARBA" id="ARBA00022559"/>
    </source>
</evidence>
<accession>A0A3N4M1I8</accession>
<dbReference type="Pfam" id="PF10417">
    <property type="entry name" value="1-cysPrx_C"/>
    <property type="match status" value="1"/>
</dbReference>
<dbReference type="SUPFAM" id="SSF52833">
    <property type="entry name" value="Thioredoxin-like"/>
    <property type="match status" value="1"/>
</dbReference>
<evidence type="ECO:0000256" key="4">
    <source>
        <dbReference type="ARBA" id="ARBA00023284"/>
    </source>
</evidence>
<dbReference type="InterPro" id="IPR019479">
    <property type="entry name" value="Peroxiredoxin_C"/>
</dbReference>
<dbReference type="PANTHER" id="PTHR10681:SF121">
    <property type="entry name" value="ALKYL HYDROPEROXIDE REDUCTASE C"/>
    <property type="match status" value="1"/>
</dbReference>
<dbReference type="AlphaFoldDB" id="A0A3N4M1I8"/>
<evidence type="ECO:0000256" key="5">
    <source>
        <dbReference type="PIRNR" id="PIRNR000239"/>
    </source>
</evidence>
<dbReference type="InParanoid" id="A0A3N4M1I8"/>
<comment type="function">
    <text evidence="5">Thiol-specific peroxidase that catalyzes the reduction of hydrogen peroxide and organic hydroperoxides to water and alcohols, respectively.</text>
</comment>
<keyword evidence="1 5" id="KW-0575">Peroxidase</keyword>
<feature type="region of interest" description="Disordered" evidence="7">
    <location>
        <begin position="1"/>
        <end position="20"/>
    </location>
</feature>
<dbReference type="GO" id="GO:0005829">
    <property type="term" value="C:cytosol"/>
    <property type="evidence" value="ECO:0007669"/>
    <property type="project" value="TreeGrafter"/>
</dbReference>
<keyword evidence="10" id="KW-1185">Reference proteome</keyword>